<name>A0ABU5EI40_9PROT</name>
<reference evidence="4 5" key="1">
    <citation type="journal article" date="2016" name="Antonie Van Leeuwenhoek">
        <title>Dongia soli sp. nov., isolated from soil from Dokdo, Korea.</title>
        <authorList>
            <person name="Kim D.U."/>
            <person name="Lee H."/>
            <person name="Kim H."/>
            <person name="Kim S.G."/>
            <person name="Ka J.O."/>
        </authorList>
    </citation>
    <scope>NUCLEOTIDE SEQUENCE [LARGE SCALE GENOMIC DNA]</scope>
    <source>
        <strain evidence="4 5">D78</strain>
    </source>
</reference>
<feature type="compositionally biased region" description="Polar residues" evidence="1">
    <location>
        <begin position="138"/>
        <end position="147"/>
    </location>
</feature>
<keyword evidence="5" id="KW-1185">Reference proteome</keyword>
<feature type="compositionally biased region" description="Gly residues" evidence="1">
    <location>
        <begin position="35"/>
        <end position="54"/>
    </location>
</feature>
<dbReference type="PROSITE" id="PS51724">
    <property type="entry name" value="SPOR"/>
    <property type="match status" value="1"/>
</dbReference>
<organism evidence="4 5">
    <name type="scientific">Dongia soli</name>
    <dbReference type="NCBI Taxonomy" id="600628"/>
    <lineage>
        <taxon>Bacteria</taxon>
        <taxon>Pseudomonadati</taxon>
        <taxon>Pseudomonadota</taxon>
        <taxon>Alphaproteobacteria</taxon>
        <taxon>Rhodospirillales</taxon>
        <taxon>Dongiaceae</taxon>
        <taxon>Dongia</taxon>
    </lineage>
</organism>
<accession>A0ABU5EI40</accession>
<feature type="compositionally biased region" description="Polar residues" evidence="1">
    <location>
        <begin position="166"/>
        <end position="177"/>
    </location>
</feature>
<sequence length="518" mass="49955">MSDTPKPEQIQANVAAALSRLRGDVMPPITSSSTGGAGGAGTGGSGSGNTGNGAGAAAPSTPPQGAAPSAASSEPAQSPSGASPAGSPQSSAAQLTSSQGAPVQTSSSPAAPSANPAGTPSYFAGGLRADPSLGLGNGASTMSTRGMTASGPSGGLSSGPTAGSSMRPSTATGSSYFGNMKSPLSGGDGGNSGANQPDLLSGVEMGPPPSGGAYPPSQGDKGAGKRKRNRLLVLGGALVALAVIGAIWLGSGKSGQAPVITADTSPEKVKPTDAGGLQVPNQNVQVLENMNGQPQQSGETVLPPPEQPIAPPAPPAVTDTDAAGQAAQQPNGQPANAQAANGQPATGEQAGQQAGLAAPSVPAVPDAPAVPSAPATSNAASPAMSAQAPAVPASNATSDASSANTAANEAPAKPAATQTAAKPAEASKTTTQPTATAGGKVKIQLAAVKTEAAAKSEWAKLQKAHPSQLGKLNLIVQKFSKDGAVYYRIQAGPLADRTAAKSICSELAKQKQACILAR</sequence>
<feature type="compositionally biased region" description="Pro residues" evidence="1">
    <location>
        <begin position="302"/>
        <end position="315"/>
    </location>
</feature>
<protein>
    <submittedName>
        <fullName evidence="4">SPOR domain-containing protein</fullName>
    </submittedName>
</protein>
<evidence type="ECO:0000313" key="4">
    <source>
        <dbReference type="EMBL" id="MDY0885093.1"/>
    </source>
</evidence>
<dbReference type="SUPFAM" id="SSF110997">
    <property type="entry name" value="Sporulation related repeat"/>
    <property type="match status" value="1"/>
</dbReference>
<evidence type="ECO:0000313" key="5">
    <source>
        <dbReference type="Proteomes" id="UP001279642"/>
    </source>
</evidence>
<feature type="compositionally biased region" description="Low complexity" evidence="1">
    <location>
        <begin position="101"/>
        <end position="121"/>
    </location>
</feature>
<comment type="caution">
    <text evidence="4">The sequence shown here is derived from an EMBL/GenBank/DDBJ whole genome shotgun (WGS) entry which is preliminary data.</text>
</comment>
<keyword evidence="2" id="KW-0812">Transmembrane</keyword>
<dbReference type="InterPro" id="IPR036680">
    <property type="entry name" value="SPOR-like_sf"/>
</dbReference>
<feature type="transmembrane region" description="Helical" evidence="2">
    <location>
        <begin position="231"/>
        <end position="250"/>
    </location>
</feature>
<evidence type="ECO:0000256" key="2">
    <source>
        <dbReference type="SAM" id="Phobius"/>
    </source>
</evidence>
<keyword evidence="2" id="KW-1133">Transmembrane helix</keyword>
<feature type="region of interest" description="Disordered" evidence="1">
    <location>
        <begin position="1"/>
        <end position="226"/>
    </location>
</feature>
<proteinExistence type="predicted"/>
<keyword evidence="2" id="KW-0472">Membrane</keyword>
<dbReference type="Proteomes" id="UP001279642">
    <property type="component" value="Unassembled WGS sequence"/>
</dbReference>
<dbReference type="Pfam" id="PF05036">
    <property type="entry name" value="SPOR"/>
    <property type="match status" value="1"/>
</dbReference>
<feature type="region of interest" description="Disordered" evidence="1">
    <location>
        <begin position="293"/>
        <end position="437"/>
    </location>
</feature>
<dbReference type="RefSeq" id="WP_320510162.1">
    <property type="nucleotide sequence ID" value="NZ_JAXCLW010000007.1"/>
</dbReference>
<dbReference type="InterPro" id="IPR007730">
    <property type="entry name" value="SPOR-like_dom"/>
</dbReference>
<dbReference type="EMBL" id="JAXCLW010000007">
    <property type="protein sequence ID" value="MDY0885093.1"/>
    <property type="molecule type" value="Genomic_DNA"/>
</dbReference>
<evidence type="ECO:0000259" key="3">
    <source>
        <dbReference type="PROSITE" id="PS51724"/>
    </source>
</evidence>
<evidence type="ECO:0000256" key="1">
    <source>
        <dbReference type="SAM" id="MobiDB-lite"/>
    </source>
</evidence>
<feature type="domain" description="SPOR" evidence="3">
    <location>
        <begin position="435"/>
        <end position="518"/>
    </location>
</feature>
<dbReference type="Gene3D" id="3.30.70.1070">
    <property type="entry name" value="Sporulation related repeat"/>
    <property type="match status" value="1"/>
</dbReference>
<feature type="compositionally biased region" description="Low complexity" evidence="1">
    <location>
        <begin position="322"/>
        <end position="426"/>
    </location>
</feature>
<feature type="compositionally biased region" description="Low complexity" evidence="1">
    <location>
        <begin position="55"/>
        <end position="94"/>
    </location>
</feature>
<gene>
    <name evidence="4" type="ORF">SMD27_19780</name>
</gene>